<dbReference type="SUPFAM" id="SSF46894">
    <property type="entry name" value="C-terminal effector domain of the bipartite response regulators"/>
    <property type="match status" value="1"/>
</dbReference>
<dbReference type="RefSeq" id="WP_160484347.1">
    <property type="nucleotide sequence ID" value="NZ_WUBR01000001.1"/>
</dbReference>
<dbReference type="InterPro" id="IPR016032">
    <property type="entry name" value="Sig_transdc_resp-reg_C-effctor"/>
</dbReference>
<dbReference type="GO" id="GO:0003677">
    <property type="term" value="F:DNA binding"/>
    <property type="evidence" value="ECO:0007669"/>
    <property type="project" value="UniProtKB-KW"/>
</dbReference>
<dbReference type="GO" id="GO:0006355">
    <property type="term" value="P:regulation of DNA-templated transcription"/>
    <property type="evidence" value="ECO:0007669"/>
    <property type="project" value="InterPro"/>
</dbReference>
<feature type="domain" description="HTH luxR-type" evidence="5">
    <location>
        <begin position="141"/>
        <end position="206"/>
    </location>
</feature>
<dbReference type="AlphaFoldDB" id="A0A844X9Q2"/>
<dbReference type="SMART" id="SM00421">
    <property type="entry name" value="HTH_LUXR"/>
    <property type="match status" value="1"/>
</dbReference>
<gene>
    <name evidence="7" type="ORF">GRF63_02045</name>
</gene>
<dbReference type="PRINTS" id="PR00038">
    <property type="entry name" value="HTHLUXR"/>
</dbReference>
<dbReference type="Proteomes" id="UP000461409">
    <property type="component" value="Unassembled WGS sequence"/>
</dbReference>
<reference evidence="7 8" key="2">
    <citation type="submission" date="2020-02" db="EMBL/GenBank/DDBJ databases">
        <title>Erythrobacter dongmakensis sp. nov., isolated from a tidal mudflat.</title>
        <authorList>
            <person name="Kim I.S."/>
        </authorList>
    </citation>
    <scope>NUCLEOTIDE SEQUENCE [LARGE SCALE GENOMIC DNA]</scope>
    <source>
        <strain evidence="7 8">GH3-10</strain>
    </source>
</reference>
<evidence type="ECO:0000313" key="7">
    <source>
        <dbReference type="EMBL" id="MWV26676.1"/>
    </source>
</evidence>
<sequence>MNSLSQEGLKRILNDEGFSLENTFPSCDALLEAPFDDPAGFESELLLLDISATNDIEGDIRALRAQEPKLRIVLLADAFDFETMVSVFSAGADGYIIKEIDYQPFLESLRLVALGEKVLPGALVQHLPDFGKLAGKPVTEDSEILRSLSDREIETLRCLIMGYPNKVIAYRLEISEATVKVHVKAILRKLAVQNRTQAAIWAVGNGVDPHVDLEPQKQGSAFAFGSSIGRAKATSQEHVLLEIA</sequence>
<reference evidence="7 8" key="1">
    <citation type="submission" date="2019-12" db="EMBL/GenBank/DDBJ databases">
        <authorList>
            <person name="Lee S.D."/>
        </authorList>
    </citation>
    <scope>NUCLEOTIDE SEQUENCE [LARGE SCALE GENOMIC DNA]</scope>
    <source>
        <strain evidence="7 8">GH3-10</strain>
    </source>
</reference>
<dbReference type="GO" id="GO:0000160">
    <property type="term" value="P:phosphorelay signal transduction system"/>
    <property type="evidence" value="ECO:0007669"/>
    <property type="project" value="InterPro"/>
</dbReference>
<dbReference type="SUPFAM" id="SSF52172">
    <property type="entry name" value="CheY-like"/>
    <property type="match status" value="1"/>
</dbReference>
<comment type="caution">
    <text evidence="7">The sequence shown here is derived from an EMBL/GenBank/DDBJ whole genome shotgun (WGS) entry which is preliminary data.</text>
</comment>
<feature type="domain" description="Response regulatory" evidence="6">
    <location>
        <begin position="1"/>
        <end position="113"/>
    </location>
</feature>
<keyword evidence="2 7" id="KW-0238">DNA-binding</keyword>
<organism evidence="7 8">
    <name type="scientific">Aurantiacibacter rhizosphaerae</name>
    <dbReference type="NCBI Taxonomy" id="2691582"/>
    <lineage>
        <taxon>Bacteria</taxon>
        <taxon>Pseudomonadati</taxon>
        <taxon>Pseudomonadota</taxon>
        <taxon>Alphaproteobacteria</taxon>
        <taxon>Sphingomonadales</taxon>
        <taxon>Erythrobacteraceae</taxon>
        <taxon>Aurantiacibacter</taxon>
    </lineage>
</organism>
<evidence type="ECO:0000256" key="4">
    <source>
        <dbReference type="PROSITE-ProRule" id="PRU00169"/>
    </source>
</evidence>
<dbReference type="PANTHER" id="PTHR44688">
    <property type="entry name" value="DNA-BINDING TRANSCRIPTIONAL ACTIVATOR DEVR_DOSR"/>
    <property type="match status" value="1"/>
</dbReference>
<evidence type="ECO:0000259" key="5">
    <source>
        <dbReference type="PROSITE" id="PS50043"/>
    </source>
</evidence>
<dbReference type="CDD" id="cd06170">
    <property type="entry name" value="LuxR_C_like"/>
    <property type="match status" value="1"/>
</dbReference>
<accession>A0A844X9Q2</accession>
<evidence type="ECO:0000256" key="3">
    <source>
        <dbReference type="ARBA" id="ARBA00023163"/>
    </source>
</evidence>
<feature type="modified residue" description="4-aspartylphosphate" evidence="4">
    <location>
        <position position="49"/>
    </location>
</feature>
<dbReference type="PROSITE" id="PS50110">
    <property type="entry name" value="RESPONSE_REGULATORY"/>
    <property type="match status" value="1"/>
</dbReference>
<dbReference type="PANTHER" id="PTHR44688:SF16">
    <property type="entry name" value="DNA-BINDING TRANSCRIPTIONAL ACTIVATOR DEVR_DOSR"/>
    <property type="match status" value="1"/>
</dbReference>
<dbReference type="InterPro" id="IPR011006">
    <property type="entry name" value="CheY-like_superfamily"/>
</dbReference>
<dbReference type="Gene3D" id="3.40.50.2300">
    <property type="match status" value="1"/>
</dbReference>
<evidence type="ECO:0000256" key="2">
    <source>
        <dbReference type="ARBA" id="ARBA00023125"/>
    </source>
</evidence>
<keyword evidence="3" id="KW-0804">Transcription</keyword>
<keyword evidence="8" id="KW-1185">Reference proteome</keyword>
<proteinExistence type="predicted"/>
<dbReference type="PROSITE" id="PS50043">
    <property type="entry name" value="HTH_LUXR_2"/>
    <property type="match status" value="1"/>
</dbReference>
<evidence type="ECO:0000313" key="8">
    <source>
        <dbReference type="Proteomes" id="UP000461409"/>
    </source>
</evidence>
<dbReference type="EMBL" id="WUBR01000001">
    <property type="protein sequence ID" value="MWV26676.1"/>
    <property type="molecule type" value="Genomic_DNA"/>
</dbReference>
<evidence type="ECO:0000256" key="1">
    <source>
        <dbReference type="ARBA" id="ARBA00023015"/>
    </source>
</evidence>
<keyword evidence="1" id="KW-0805">Transcription regulation</keyword>
<keyword evidence="4" id="KW-0597">Phosphoprotein</keyword>
<dbReference type="InterPro" id="IPR000792">
    <property type="entry name" value="Tscrpt_reg_LuxR_C"/>
</dbReference>
<name>A0A844X9Q2_9SPHN</name>
<dbReference type="InterPro" id="IPR001789">
    <property type="entry name" value="Sig_transdc_resp-reg_receiver"/>
</dbReference>
<evidence type="ECO:0000259" key="6">
    <source>
        <dbReference type="PROSITE" id="PS50110"/>
    </source>
</evidence>
<protein>
    <submittedName>
        <fullName evidence="7">DNA-binding response regulator</fullName>
    </submittedName>
</protein>
<dbReference type="PROSITE" id="PS00622">
    <property type="entry name" value="HTH_LUXR_1"/>
    <property type="match status" value="1"/>
</dbReference>
<dbReference type="Pfam" id="PF00196">
    <property type="entry name" value="GerE"/>
    <property type="match status" value="1"/>
</dbReference>